<dbReference type="InterPro" id="IPR024169">
    <property type="entry name" value="SP_NH2Trfase/AEP_transaminase"/>
</dbReference>
<reference evidence="9 10" key="2">
    <citation type="journal article" date="2023" name="Plant Pathol.">
        <title>Dismantling and reorganizing Pseudomonas marginalis sensu#lato.</title>
        <authorList>
            <person name="Sawada H."/>
            <person name="Fujikawa T."/>
            <person name="Satou M."/>
        </authorList>
    </citation>
    <scope>NUCLEOTIDE SEQUENCE [LARGE SCALE GENOMIC DNA]</scope>
    <source>
        <strain evidence="9 10">MAFF 212408</strain>
    </source>
</reference>
<keyword evidence="10" id="KW-1185">Reference proteome</keyword>
<dbReference type="Gene3D" id="3.90.1150.10">
    <property type="entry name" value="Aspartate Aminotransferase, domain 1"/>
    <property type="match status" value="1"/>
</dbReference>
<dbReference type="InterPro" id="IPR015421">
    <property type="entry name" value="PyrdxlP-dep_Trfase_major"/>
</dbReference>
<keyword evidence="2 7" id="KW-0032">Aminotransferase</keyword>
<dbReference type="NCBIfam" id="NF010006">
    <property type="entry name" value="PRK13479.1"/>
    <property type="match status" value="1"/>
</dbReference>
<feature type="domain" description="Aminotransferase class V" evidence="8">
    <location>
        <begin position="38"/>
        <end position="302"/>
    </location>
</feature>
<comment type="catalytic activity">
    <reaction evidence="6 7">
        <text>(2-aminoethyl)phosphonate + pyruvate = phosphonoacetaldehyde + L-alanine</text>
        <dbReference type="Rhea" id="RHEA:17021"/>
        <dbReference type="ChEBI" id="CHEBI:15361"/>
        <dbReference type="ChEBI" id="CHEBI:57418"/>
        <dbReference type="ChEBI" id="CHEBI:57972"/>
        <dbReference type="ChEBI" id="CHEBI:58383"/>
        <dbReference type="EC" id="2.6.1.37"/>
    </reaction>
</comment>
<dbReference type="RefSeq" id="WP_152748009.1">
    <property type="nucleotide sequence ID" value="NZ_VUAZ01000195.1"/>
</dbReference>
<evidence type="ECO:0000256" key="7">
    <source>
        <dbReference type="HAMAP-Rule" id="MF_01376"/>
    </source>
</evidence>
<keyword evidence="3 7" id="KW-0808">Transferase</keyword>
<evidence type="ECO:0000256" key="1">
    <source>
        <dbReference type="ARBA" id="ARBA00001933"/>
    </source>
</evidence>
<dbReference type="InterPro" id="IPR012703">
    <property type="entry name" value="NH2EtPonate_pyrv_transaminase"/>
</dbReference>
<keyword evidence="5 7" id="KW-0670">Pyruvate</keyword>
<evidence type="ECO:0000313" key="9">
    <source>
        <dbReference type="EMBL" id="MPR05212.1"/>
    </source>
</evidence>
<dbReference type="GO" id="GO:0047304">
    <property type="term" value="F:2-aminoethylphosphonate-pyruvate transaminase activity"/>
    <property type="evidence" value="ECO:0007669"/>
    <property type="project" value="UniProtKB-EC"/>
</dbReference>
<dbReference type="EC" id="2.6.1.37" evidence="7"/>
<evidence type="ECO:0000259" key="8">
    <source>
        <dbReference type="Pfam" id="PF00266"/>
    </source>
</evidence>
<evidence type="ECO:0000313" key="10">
    <source>
        <dbReference type="Proteomes" id="UP000326112"/>
    </source>
</evidence>
<comment type="subunit">
    <text evidence="7">Homodimer.</text>
</comment>
<comment type="similarity">
    <text evidence="7">Belongs to the class-V pyridoxal-phosphate-dependent aminotransferase family. PhnW subfamily.</text>
</comment>
<sequence>MNTVAPILLTPGPLTTSARTRQAMMVDWGSWDDRFNQLTASVCAQLLAIINGADSHHCVPLQGSGTFAVEAAIGTLVPRDGKVLVLINGAYGKRLAKICEVLGRPFSPFETAEDQPASAADVDRLLHADPTITHVALIHCETSTGILNPLAHIADVVKQHGKRLIIDAMSSFGALPIDARQVPFDALIAASGKCLEGVPGAGFVFAEKHALAAAQGNCHSLALDLFDQHSYMARTGQWRFTPPTHVVAALHEALLQYHEEGGLPARHQRYALNCQALLDGMAELGLRSFLPAAIQAPIIVTFHAPHDPRYQFKAFYEGVKAKGFILYPGKLTTVETFRVGCIGHVDAADMHAAVTAIAHVLRAMGVNLSPSGAQA</sequence>
<comment type="function">
    <text evidence="7">Involved in phosphonate degradation.</text>
</comment>
<protein>
    <recommendedName>
        <fullName evidence="7">2-aminoethylphosphonate--pyruvate transaminase</fullName>
        <ecNumber evidence="7">2.6.1.37</ecNumber>
    </recommendedName>
    <alternativeName>
        <fullName evidence="7">2-aminoethylphosphonate aminotransferase</fullName>
    </alternativeName>
    <alternativeName>
        <fullName evidence="7">AEP transaminase</fullName>
        <shortName evidence="7">AEPT</shortName>
    </alternativeName>
</protein>
<dbReference type="Proteomes" id="UP000326112">
    <property type="component" value="Unassembled WGS sequence"/>
</dbReference>
<gene>
    <name evidence="7" type="primary">phnW</name>
    <name evidence="9" type="ORF">F0169_25940</name>
</gene>
<proteinExistence type="inferred from homology"/>
<name>A0A5N7KTT3_9PSED</name>
<evidence type="ECO:0000256" key="5">
    <source>
        <dbReference type="ARBA" id="ARBA00023317"/>
    </source>
</evidence>
<dbReference type="InterPro" id="IPR000192">
    <property type="entry name" value="Aminotrans_V_dom"/>
</dbReference>
<dbReference type="EMBL" id="VUAZ01000195">
    <property type="protein sequence ID" value="MPR05212.1"/>
    <property type="molecule type" value="Genomic_DNA"/>
</dbReference>
<comment type="cofactor">
    <cofactor evidence="1 7">
        <name>pyridoxal 5'-phosphate</name>
        <dbReference type="ChEBI" id="CHEBI:597326"/>
    </cofactor>
</comment>
<dbReference type="Pfam" id="PF00266">
    <property type="entry name" value="Aminotran_5"/>
    <property type="match status" value="1"/>
</dbReference>
<evidence type="ECO:0000256" key="6">
    <source>
        <dbReference type="ARBA" id="ARBA00049460"/>
    </source>
</evidence>
<accession>A0A5N7KTT3</accession>
<dbReference type="HAMAP" id="MF_01376">
    <property type="entry name" value="PhnW_aminotrans_5"/>
    <property type="match status" value="1"/>
</dbReference>
<dbReference type="Gene3D" id="3.40.640.10">
    <property type="entry name" value="Type I PLP-dependent aspartate aminotransferase-like (Major domain)"/>
    <property type="match status" value="1"/>
</dbReference>
<comment type="caution">
    <text evidence="9">The sequence shown here is derived from an EMBL/GenBank/DDBJ whole genome shotgun (WGS) entry which is preliminary data.</text>
</comment>
<dbReference type="NCBIfam" id="TIGR03301">
    <property type="entry name" value="PhnW-AepZ"/>
    <property type="match status" value="1"/>
</dbReference>
<feature type="modified residue" description="N6-(pyridoxal phosphate)lysine" evidence="7">
    <location>
        <position position="193"/>
    </location>
</feature>
<keyword evidence="4 7" id="KW-0663">Pyridoxal phosphate</keyword>
<dbReference type="PANTHER" id="PTHR42778:SF1">
    <property type="entry name" value="2-AMINOETHYLPHOSPHONATE--PYRUVATE TRANSAMINASE"/>
    <property type="match status" value="1"/>
</dbReference>
<dbReference type="NCBIfam" id="TIGR02326">
    <property type="entry name" value="transamin_PhnW"/>
    <property type="match status" value="1"/>
</dbReference>
<dbReference type="InterPro" id="IPR015422">
    <property type="entry name" value="PyrdxlP-dep_Trfase_small"/>
</dbReference>
<dbReference type="PANTHER" id="PTHR42778">
    <property type="entry name" value="2-AMINOETHYLPHOSPHONATE--PYRUVATE TRANSAMINASE"/>
    <property type="match status" value="1"/>
</dbReference>
<evidence type="ECO:0000256" key="3">
    <source>
        <dbReference type="ARBA" id="ARBA00022679"/>
    </source>
</evidence>
<evidence type="ECO:0000256" key="2">
    <source>
        <dbReference type="ARBA" id="ARBA00022576"/>
    </source>
</evidence>
<dbReference type="InterPro" id="IPR015424">
    <property type="entry name" value="PyrdxlP-dep_Trfase"/>
</dbReference>
<organism evidence="9 10">
    <name type="scientific">Pseudomonas kitaguniensis</name>
    <dbReference type="NCBI Taxonomy" id="2607908"/>
    <lineage>
        <taxon>Bacteria</taxon>
        <taxon>Pseudomonadati</taxon>
        <taxon>Pseudomonadota</taxon>
        <taxon>Gammaproteobacteria</taxon>
        <taxon>Pseudomonadales</taxon>
        <taxon>Pseudomonadaceae</taxon>
        <taxon>Pseudomonas</taxon>
    </lineage>
</organism>
<dbReference type="PIRSF" id="PIRSF000524">
    <property type="entry name" value="SPT"/>
    <property type="match status" value="1"/>
</dbReference>
<evidence type="ECO:0000256" key="4">
    <source>
        <dbReference type="ARBA" id="ARBA00022898"/>
    </source>
</evidence>
<reference evidence="9 10" key="1">
    <citation type="journal article" date="2020" name="Int. J. Syst. Evol. Microbiol.">
        <title>Pseudomonas kitaguniensis sp. nov., a pathogen causing bacterial rot of Welsh onion in Japan.</title>
        <authorList>
            <person name="Sawada H."/>
            <person name="Fujikawa T."/>
            <person name="Nishiwaki Y."/>
            <person name="Horita H."/>
        </authorList>
    </citation>
    <scope>NUCLEOTIDE SEQUENCE [LARGE SCALE GENOMIC DNA]</scope>
    <source>
        <strain evidence="9 10">MAFF 212408</strain>
    </source>
</reference>
<dbReference type="SUPFAM" id="SSF53383">
    <property type="entry name" value="PLP-dependent transferases"/>
    <property type="match status" value="1"/>
</dbReference>